<keyword evidence="4" id="KW-0001">2Fe-2S</keyword>
<name>A0A8H4VDV8_9HYPO</name>
<dbReference type="HAMAP" id="MF_00012">
    <property type="entry name" value="IlvD"/>
    <property type="match status" value="1"/>
</dbReference>
<evidence type="ECO:0000259" key="18">
    <source>
        <dbReference type="Pfam" id="PF00920"/>
    </source>
</evidence>
<evidence type="ECO:0000256" key="10">
    <source>
        <dbReference type="ARBA" id="ARBA00023304"/>
    </source>
</evidence>
<evidence type="ECO:0000256" key="3">
    <source>
        <dbReference type="ARBA" id="ARBA00022605"/>
    </source>
</evidence>
<comment type="catalytic activity">
    <reaction evidence="16">
        <text>(2R,3R)-2,3-dihydroxy-3-methylpentanoate = (S)-3-methyl-2-oxopentanoate + H2O</text>
        <dbReference type="Rhea" id="RHEA:27694"/>
        <dbReference type="ChEBI" id="CHEBI:15377"/>
        <dbReference type="ChEBI" id="CHEBI:35146"/>
        <dbReference type="ChEBI" id="CHEBI:49258"/>
        <dbReference type="EC" id="4.2.1.9"/>
    </reaction>
    <physiologicalReaction direction="left-to-right" evidence="16">
        <dbReference type="Rhea" id="RHEA:27695"/>
    </physiologicalReaction>
</comment>
<dbReference type="UniPathway" id="UPA00047">
    <property type="reaction ID" value="UER00057"/>
</dbReference>
<dbReference type="EC" id="4.2.1.9" evidence="14"/>
<dbReference type="InterPro" id="IPR056740">
    <property type="entry name" value="ILV_EDD_C"/>
</dbReference>
<evidence type="ECO:0000256" key="2">
    <source>
        <dbReference type="ARBA" id="ARBA00006486"/>
    </source>
</evidence>
<evidence type="ECO:0000256" key="9">
    <source>
        <dbReference type="ARBA" id="ARBA00023239"/>
    </source>
</evidence>
<evidence type="ECO:0000256" key="6">
    <source>
        <dbReference type="ARBA" id="ARBA00022842"/>
    </source>
</evidence>
<feature type="domain" description="Dihydroxy-acid/6-phosphogluconate dehydratase N-terminal" evidence="18">
    <location>
        <begin position="66"/>
        <end position="384"/>
    </location>
</feature>
<dbReference type="AlphaFoldDB" id="A0A8H4VDV8"/>
<evidence type="ECO:0000256" key="13">
    <source>
        <dbReference type="ARBA" id="ARBA00029437"/>
    </source>
</evidence>
<evidence type="ECO:0000256" key="11">
    <source>
        <dbReference type="ARBA" id="ARBA00029304"/>
    </source>
</evidence>
<evidence type="ECO:0000256" key="12">
    <source>
        <dbReference type="ARBA" id="ARBA00029436"/>
    </source>
</evidence>
<dbReference type="GO" id="GO:0009099">
    <property type="term" value="P:L-valine biosynthetic process"/>
    <property type="evidence" value="ECO:0007669"/>
    <property type="project" value="UniProtKB-UniPathway"/>
</dbReference>
<gene>
    <name evidence="20" type="ORF">GQ602_003058</name>
</gene>
<dbReference type="NCBIfam" id="NF002068">
    <property type="entry name" value="PRK00911.1"/>
    <property type="match status" value="1"/>
</dbReference>
<evidence type="ECO:0000256" key="14">
    <source>
        <dbReference type="ARBA" id="ARBA00029490"/>
    </source>
</evidence>
<evidence type="ECO:0000313" key="20">
    <source>
        <dbReference type="EMBL" id="KAF4589169.1"/>
    </source>
</evidence>
<dbReference type="InterPro" id="IPR000581">
    <property type="entry name" value="ILV_EDD_N"/>
</dbReference>
<dbReference type="Proteomes" id="UP000562929">
    <property type="component" value="Unassembled WGS sequence"/>
</dbReference>
<dbReference type="GO" id="GO:0051537">
    <property type="term" value="F:2 iron, 2 sulfur cluster binding"/>
    <property type="evidence" value="ECO:0007669"/>
    <property type="project" value="UniProtKB-KW"/>
</dbReference>
<dbReference type="FunFam" id="3.50.30.80:FF:000001">
    <property type="entry name" value="Dihydroxy-acid dehydratase"/>
    <property type="match status" value="1"/>
</dbReference>
<evidence type="ECO:0000256" key="15">
    <source>
        <dbReference type="ARBA" id="ARBA00034078"/>
    </source>
</evidence>
<dbReference type="InterPro" id="IPR004404">
    <property type="entry name" value="DihydroxyA_deHydtase"/>
</dbReference>
<evidence type="ECO:0000256" key="4">
    <source>
        <dbReference type="ARBA" id="ARBA00022714"/>
    </source>
</evidence>
<dbReference type="SUPFAM" id="SSF52016">
    <property type="entry name" value="LeuD/IlvD-like"/>
    <property type="match status" value="1"/>
</dbReference>
<dbReference type="Gene3D" id="3.50.30.80">
    <property type="entry name" value="IlvD/EDD C-terminal domain-like"/>
    <property type="match status" value="1"/>
</dbReference>
<dbReference type="PROSITE" id="PS00886">
    <property type="entry name" value="ILVD_EDD_1"/>
    <property type="match status" value="1"/>
</dbReference>
<sequence length="593" mass="62785">MKKLLSTAPTRPLARARLPTSRRPASATAADGNLNKVSSAITQPKSQGASQAMLYATGLSDQDLDKAQIGISSVWYEGNPCNMHLLNLSKLVRDSVAKAGLVPYRFNTIGVSDGISMGTKGMRYSLQSREIIADSIETVMSGQWYDGNISLPGCDKNMPGVAMAMGRVNRPSIMVYGGSIKPGCTRSGDAIDIVSAFQAYGQYIAGDISEEQRYDIIRNACPGSGACGGMYTANTMATAIETMGLTLPGSSSNPAEDASKRAECEAVGGAIKALLREDIRPRDILTRQAFENAMTVVSILGGSTNAVLHLIAIADAVGIKLTIDDFQAVSDRVPLLADLKPSGRYVMEDMHKIGGTPSLLKFLLREGILDGSGITVTGKTMKENLETAPDFPSDQAIIRPLSNPIKPTGHIQILRGSLAPGGCVGKITGKEGLRFVGKARVFNCEDDFIASLERGEIKKGEKTVVIIRYDGPRGGPGMPEMLKPSSAIMGAGLGKDVALLTDGRFSGGSHGFIIGHIVPEAMQGGPIALVEDGDEIVIDAEKRVIDLVVPDDVVEKRRSAWKAPPLRYTKGTLKKYASLVSDASSGCVTDGPI</sequence>
<reference evidence="20 21" key="1">
    <citation type="journal article" date="2020" name="G3 (Bethesda)">
        <title>Genetic Underpinnings of Host Manipulation by Ophiocordyceps as Revealed by Comparative Transcriptomics.</title>
        <authorList>
            <person name="Will I."/>
            <person name="Das B."/>
            <person name="Trinh T."/>
            <person name="Brachmann A."/>
            <person name="Ohm R.A."/>
            <person name="de Bekker C."/>
        </authorList>
    </citation>
    <scope>NUCLEOTIDE SEQUENCE [LARGE SCALE GENOMIC DNA]</scope>
    <source>
        <strain evidence="20 21">EC05</strain>
    </source>
</reference>
<evidence type="ECO:0000259" key="19">
    <source>
        <dbReference type="Pfam" id="PF24877"/>
    </source>
</evidence>
<dbReference type="GO" id="GO:0005739">
    <property type="term" value="C:mitochondrion"/>
    <property type="evidence" value="ECO:0007669"/>
    <property type="project" value="TreeGrafter"/>
</dbReference>
<dbReference type="EMBL" id="JAACLJ010000003">
    <property type="protein sequence ID" value="KAF4589169.1"/>
    <property type="molecule type" value="Genomic_DNA"/>
</dbReference>
<comment type="pathway">
    <text evidence="12">Amino-acid biosynthesis; L-valine biosynthesis; L-valine from pyruvate: step 3/4.</text>
</comment>
<dbReference type="GO" id="GO:0004160">
    <property type="term" value="F:dihydroxy-acid dehydratase activity"/>
    <property type="evidence" value="ECO:0007669"/>
    <property type="project" value="UniProtKB-EC"/>
</dbReference>
<comment type="cofactor">
    <cofactor evidence="15">
        <name>[2Fe-2S] cluster</name>
        <dbReference type="ChEBI" id="CHEBI:190135"/>
    </cofactor>
</comment>
<accession>A0A8H4VDV8</accession>
<dbReference type="InterPro" id="IPR042096">
    <property type="entry name" value="Dihydro-acid_dehy_C"/>
</dbReference>
<keyword evidence="3" id="KW-0028">Amino-acid biosynthesis</keyword>
<dbReference type="InterPro" id="IPR037237">
    <property type="entry name" value="IlvD/EDD_N"/>
</dbReference>
<keyword evidence="21" id="KW-1185">Reference proteome</keyword>
<keyword evidence="5" id="KW-0479">Metal-binding</keyword>
<dbReference type="InterPro" id="IPR020558">
    <property type="entry name" value="DiOHA_6PGluconate_deHydtase_CS"/>
</dbReference>
<comment type="similarity">
    <text evidence="2">Belongs to the IlvD/Edd family.</text>
</comment>
<keyword evidence="10" id="KW-0100">Branched-chain amino acid biosynthesis</keyword>
<dbReference type="NCBIfam" id="TIGR00110">
    <property type="entry name" value="ilvD"/>
    <property type="match status" value="1"/>
</dbReference>
<feature type="region of interest" description="Disordered" evidence="17">
    <location>
        <begin position="1"/>
        <end position="37"/>
    </location>
</feature>
<evidence type="ECO:0000256" key="16">
    <source>
        <dbReference type="ARBA" id="ARBA00052865"/>
    </source>
</evidence>
<evidence type="ECO:0000256" key="5">
    <source>
        <dbReference type="ARBA" id="ARBA00022723"/>
    </source>
</evidence>
<comment type="cofactor">
    <cofactor evidence="1">
        <name>Mg(2+)</name>
        <dbReference type="ChEBI" id="CHEBI:18420"/>
    </cofactor>
</comment>
<comment type="caution">
    <text evidence="20">The sequence shown here is derived from an EMBL/GenBank/DDBJ whole genome shotgun (WGS) entry which is preliminary data.</text>
</comment>
<comment type="pathway">
    <text evidence="13">Amino-acid biosynthesis; L-isoleucine biosynthesis; L-isoleucine from 2-oxobutanoate: step 3/4.</text>
</comment>
<dbReference type="PANTHER" id="PTHR21000">
    <property type="entry name" value="DIHYDROXY-ACID DEHYDRATASE DAD"/>
    <property type="match status" value="1"/>
</dbReference>
<evidence type="ECO:0000256" key="1">
    <source>
        <dbReference type="ARBA" id="ARBA00001946"/>
    </source>
</evidence>
<keyword evidence="8" id="KW-0411">Iron-sulfur</keyword>
<dbReference type="GO" id="GO:0009097">
    <property type="term" value="P:isoleucine biosynthetic process"/>
    <property type="evidence" value="ECO:0007669"/>
    <property type="project" value="UniProtKB-UniPathway"/>
</dbReference>
<keyword evidence="9" id="KW-0456">Lyase</keyword>
<organism evidence="20 21">
    <name type="scientific">Ophiocordyceps camponoti-floridani</name>
    <dbReference type="NCBI Taxonomy" id="2030778"/>
    <lineage>
        <taxon>Eukaryota</taxon>
        <taxon>Fungi</taxon>
        <taxon>Dikarya</taxon>
        <taxon>Ascomycota</taxon>
        <taxon>Pezizomycotina</taxon>
        <taxon>Sordariomycetes</taxon>
        <taxon>Hypocreomycetidae</taxon>
        <taxon>Hypocreales</taxon>
        <taxon>Ophiocordycipitaceae</taxon>
        <taxon>Ophiocordyceps</taxon>
    </lineage>
</organism>
<dbReference type="PANTHER" id="PTHR21000:SF5">
    <property type="entry name" value="DIHYDROXY-ACID DEHYDRATASE, MITOCHONDRIAL"/>
    <property type="match status" value="1"/>
</dbReference>
<evidence type="ECO:0000256" key="17">
    <source>
        <dbReference type="SAM" id="MobiDB-lite"/>
    </source>
</evidence>
<evidence type="ECO:0000256" key="8">
    <source>
        <dbReference type="ARBA" id="ARBA00023014"/>
    </source>
</evidence>
<evidence type="ECO:0000256" key="7">
    <source>
        <dbReference type="ARBA" id="ARBA00023004"/>
    </source>
</evidence>
<comment type="catalytic activity">
    <reaction evidence="11">
        <text>(2R)-2,3-dihydroxy-3-methylbutanoate = 3-methyl-2-oxobutanoate + H2O</text>
        <dbReference type="Rhea" id="RHEA:24809"/>
        <dbReference type="ChEBI" id="CHEBI:11851"/>
        <dbReference type="ChEBI" id="CHEBI:15377"/>
        <dbReference type="ChEBI" id="CHEBI:49072"/>
        <dbReference type="EC" id="4.2.1.9"/>
    </reaction>
    <physiologicalReaction direction="left-to-right" evidence="11">
        <dbReference type="Rhea" id="RHEA:24810"/>
    </physiologicalReaction>
</comment>
<keyword evidence="6" id="KW-0460">Magnesium</keyword>
<proteinExistence type="inferred from homology"/>
<dbReference type="InterPro" id="IPR050165">
    <property type="entry name" value="DHAD_IlvD/Edd"/>
</dbReference>
<evidence type="ECO:0000313" key="21">
    <source>
        <dbReference type="Proteomes" id="UP000562929"/>
    </source>
</evidence>
<dbReference type="GO" id="GO:0046872">
    <property type="term" value="F:metal ion binding"/>
    <property type="evidence" value="ECO:0007669"/>
    <property type="project" value="UniProtKB-KW"/>
</dbReference>
<dbReference type="Pfam" id="PF24877">
    <property type="entry name" value="ILV_EDD_C"/>
    <property type="match status" value="1"/>
</dbReference>
<keyword evidence="7" id="KW-0408">Iron</keyword>
<dbReference type="Pfam" id="PF00920">
    <property type="entry name" value="ILVD_EDD_N"/>
    <property type="match status" value="1"/>
</dbReference>
<feature type="domain" description="Dihydroxy-acid/6-phosphogluconate dehydratase C-terminal" evidence="19">
    <location>
        <begin position="397"/>
        <end position="587"/>
    </location>
</feature>
<dbReference type="PROSITE" id="PS00887">
    <property type="entry name" value="ILVD_EDD_2"/>
    <property type="match status" value="1"/>
</dbReference>
<dbReference type="SUPFAM" id="SSF143975">
    <property type="entry name" value="IlvD/EDD N-terminal domain-like"/>
    <property type="match status" value="1"/>
</dbReference>
<dbReference type="OrthoDB" id="3851628at2759"/>
<protein>
    <recommendedName>
        <fullName evidence="14">dihydroxy-acid dehydratase</fullName>
        <ecNumber evidence="14">4.2.1.9</ecNumber>
    </recommendedName>
</protein>
<dbReference type="UniPathway" id="UPA00049">
    <property type="reaction ID" value="UER00061"/>
</dbReference>